<evidence type="ECO:0000256" key="1">
    <source>
        <dbReference type="SAM" id="MobiDB-lite"/>
    </source>
</evidence>
<protein>
    <submittedName>
        <fullName evidence="2">Uncharacterized protein</fullName>
    </submittedName>
</protein>
<feature type="region of interest" description="Disordered" evidence="1">
    <location>
        <begin position="1"/>
        <end position="24"/>
    </location>
</feature>
<comment type="caution">
    <text evidence="2">The sequence shown here is derived from an EMBL/GenBank/DDBJ whole genome shotgun (WGS) entry which is preliminary data.</text>
</comment>
<keyword evidence="3" id="KW-1185">Reference proteome</keyword>
<organism evidence="2 3">
    <name type="scientific">Haemaphysalis longicornis</name>
    <name type="common">Bush tick</name>
    <dbReference type="NCBI Taxonomy" id="44386"/>
    <lineage>
        <taxon>Eukaryota</taxon>
        <taxon>Metazoa</taxon>
        <taxon>Ecdysozoa</taxon>
        <taxon>Arthropoda</taxon>
        <taxon>Chelicerata</taxon>
        <taxon>Arachnida</taxon>
        <taxon>Acari</taxon>
        <taxon>Parasitiformes</taxon>
        <taxon>Ixodida</taxon>
        <taxon>Ixodoidea</taxon>
        <taxon>Ixodidae</taxon>
        <taxon>Haemaphysalinae</taxon>
        <taxon>Haemaphysalis</taxon>
    </lineage>
</organism>
<dbReference type="Proteomes" id="UP000821853">
    <property type="component" value="Chromosome 4"/>
</dbReference>
<reference evidence="2 3" key="1">
    <citation type="journal article" date="2020" name="Cell">
        <title>Large-Scale Comparative Analyses of Tick Genomes Elucidate Their Genetic Diversity and Vector Capacities.</title>
        <authorList>
            <consortium name="Tick Genome and Microbiome Consortium (TIGMIC)"/>
            <person name="Jia N."/>
            <person name="Wang J."/>
            <person name="Shi W."/>
            <person name="Du L."/>
            <person name="Sun Y."/>
            <person name="Zhan W."/>
            <person name="Jiang J.F."/>
            <person name="Wang Q."/>
            <person name="Zhang B."/>
            <person name="Ji P."/>
            <person name="Bell-Sakyi L."/>
            <person name="Cui X.M."/>
            <person name="Yuan T.T."/>
            <person name="Jiang B.G."/>
            <person name="Yang W.F."/>
            <person name="Lam T.T."/>
            <person name="Chang Q.C."/>
            <person name="Ding S.J."/>
            <person name="Wang X.J."/>
            <person name="Zhu J.G."/>
            <person name="Ruan X.D."/>
            <person name="Zhao L."/>
            <person name="Wei J.T."/>
            <person name="Ye R.Z."/>
            <person name="Que T.C."/>
            <person name="Du C.H."/>
            <person name="Zhou Y.H."/>
            <person name="Cheng J.X."/>
            <person name="Dai P.F."/>
            <person name="Guo W.B."/>
            <person name="Han X.H."/>
            <person name="Huang E.J."/>
            <person name="Li L.F."/>
            <person name="Wei W."/>
            <person name="Gao Y.C."/>
            <person name="Liu J.Z."/>
            <person name="Shao H.Z."/>
            <person name="Wang X."/>
            <person name="Wang C.C."/>
            <person name="Yang T.C."/>
            <person name="Huo Q.B."/>
            <person name="Li W."/>
            <person name="Chen H.Y."/>
            <person name="Chen S.E."/>
            <person name="Zhou L.G."/>
            <person name="Ni X.B."/>
            <person name="Tian J.H."/>
            <person name="Sheng Y."/>
            <person name="Liu T."/>
            <person name="Pan Y.S."/>
            <person name="Xia L.Y."/>
            <person name="Li J."/>
            <person name="Zhao F."/>
            <person name="Cao W.C."/>
        </authorList>
    </citation>
    <scope>NUCLEOTIDE SEQUENCE [LARGE SCALE GENOMIC DNA]</scope>
    <source>
        <strain evidence="2">HaeL-2018</strain>
    </source>
</reference>
<evidence type="ECO:0000313" key="2">
    <source>
        <dbReference type="EMBL" id="KAH9372775.1"/>
    </source>
</evidence>
<evidence type="ECO:0000313" key="3">
    <source>
        <dbReference type="Proteomes" id="UP000821853"/>
    </source>
</evidence>
<dbReference type="EMBL" id="JABSTR010000006">
    <property type="protein sequence ID" value="KAH9372775.1"/>
    <property type="molecule type" value="Genomic_DNA"/>
</dbReference>
<proteinExistence type="predicted"/>
<dbReference type="VEuPathDB" id="VectorBase:HLOH_063046"/>
<gene>
    <name evidence="2" type="ORF">HPB48_022945</name>
</gene>
<sequence length="137" mass="14826">MGNEVDPEGHSPTSQPGRHLTNKGCCDHTPDAVVDYTDRDKIGAAANEVPFAGHGFNSRRQIVVPIEAVCLFPTTDRHRGLNDYCFGRLPRKLSVHGALSVAVITAQRNGALLLLICGSVARFGRLPAPAVDRDREQ</sequence>
<name>A0A9J6GDB0_HAELO</name>
<dbReference type="AlphaFoldDB" id="A0A9J6GDB0"/>
<accession>A0A9J6GDB0</accession>